<dbReference type="InterPro" id="IPR051615">
    <property type="entry name" value="Transcr_Regulatory_Elem"/>
</dbReference>
<dbReference type="GO" id="GO:0006351">
    <property type="term" value="P:DNA-templated transcription"/>
    <property type="evidence" value="ECO:0007669"/>
    <property type="project" value="InterPro"/>
</dbReference>
<keyword evidence="11" id="KW-1185">Reference proteome</keyword>
<dbReference type="SMART" id="SM00066">
    <property type="entry name" value="GAL4"/>
    <property type="match status" value="1"/>
</dbReference>
<dbReference type="InterPro" id="IPR036864">
    <property type="entry name" value="Zn2-C6_fun-type_DNA-bd_sf"/>
</dbReference>
<evidence type="ECO:0000256" key="1">
    <source>
        <dbReference type="ARBA" id="ARBA00004123"/>
    </source>
</evidence>
<dbReference type="InterPro" id="IPR007219">
    <property type="entry name" value="XnlR_reg_dom"/>
</dbReference>
<evidence type="ECO:0000313" key="10">
    <source>
        <dbReference type="EMBL" id="KAF7678227.1"/>
    </source>
</evidence>
<dbReference type="SMART" id="SM00906">
    <property type="entry name" value="Fungal_trans"/>
    <property type="match status" value="1"/>
</dbReference>
<feature type="compositionally biased region" description="Polar residues" evidence="8">
    <location>
        <begin position="1"/>
        <end position="10"/>
    </location>
</feature>
<dbReference type="PROSITE" id="PS50048">
    <property type="entry name" value="ZN2_CY6_FUNGAL_2"/>
    <property type="match status" value="1"/>
</dbReference>
<dbReference type="PANTHER" id="PTHR31313">
    <property type="entry name" value="TY1 ENHANCER ACTIVATOR"/>
    <property type="match status" value="1"/>
</dbReference>
<evidence type="ECO:0000256" key="3">
    <source>
        <dbReference type="ARBA" id="ARBA00022833"/>
    </source>
</evidence>
<evidence type="ECO:0000256" key="4">
    <source>
        <dbReference type="ARBA" id="ARBA00023015"/>
    </source>
</evidence>
<dbReference type="SUPFAM" id="SSF57701">
    <property type="entry name" value="Zn2/Cys6 DNA-binding domain"/>
    <property type="match status" value="1"/>
</dbReference>
<evidence type="ECO:0000256" key="7">
    <source>
        <dbReference type="ARBA" id="ARBA00023242"/>
    </source>
</evidence>
<comment type="caution">
    <text evidence="10">The sequence shown here is derived from an EMBL/GenBank/DDBJ whole genome shotgun (WGS) entry which is preliminary data.</text>
</comment>
<dbReference type="Pfam" id="PF04082">
    <property type="entry name" value="Fungal_trans"/>
    <property type="match status" value="1"/>
</dbReference>
<feature type="domain" description="Zn(2)-C6 fungal-type" evidence="9">
    <location>
        <begin position="34"/>
        <end position="65"/>
    </location>
</feature>
<feature type="region of interest" description="Disordered" evidence="8">
    <location>
        <begin position="839"/>
        <end position="871"/>
    </location>
</feature>
<reference evidence="10" key="1">
    <citation type="submission" date="2020-01" db="EMBL/GenBank/DDBJ databases">
        <authorList>
            <person name="Feng Z.H.Z."/>
        </authorList>
    </citation>
    <scope>NUCLEOTIDE SEQUENCE</scope>
    <source>
        <strain evidence="10">CBS107.38</strain>
    </source>
</reference>
<keyword evidence="4" id="KW-0805">Transcription regulation</keyword>
<dbReference type="GO" id="GO:0003677">
    <property type="term" value="F:DNA binding"/>
    <property type="evidence" value="ECO:0007669"/>
    <property type="project" value="UniProtKB-KW"/>
</dbReference>
<keyword evidence="3" id="KW-0862">Zinc</keyword>
<dbReference type="GeneID" id="62201833"/>
<evidence type="ECO:0000256" key="8">
    <source>
        <dbReference type="SAM" id="MobiDB-lite"/>
    </source>
</evidence>
<feature type="compositionally biased region" description="Polar residues" evidence="8">
    <location>
        <begin position="859"/>
        <end position="871"/>
    </location>
</feature>
<dbReference type="PROSITE" id="PS00463">
    <property type="entry name" value="ZN2_CY6_FUNGAL_1"/>
    <property type="match status" value="1"/>
</dbReference>
<dbReference type="EMBL" id="JAAABM010000004">
    <property type="protein sequence ID" value="KAF7678227.1"/>
    <property type="molecule type" value="Genomic_DNA"/>
</dbReference>
<dbReference type="CDD" id="cd12148">
    <property type="entry name" value="fungal_TF_MHR"/>
    <property type="match status" value="1"/>
</dbReference>
<organism evidence="10 11">
    <name type="scientific">Alternaria burnsii</name>
    <dbReference type="NCBI Taxonomy" id="1187904"/>
    <lineage>
        <taxon>Eukaryota</taxon>
        <taxon>Fungi</taxon>
        <taxon>Dikarya</taxon>
        <taxon>Ascomycota</taxon>
        <taxon>Pezizomycotina</taxon>
        <taxon>Dothideomycetes</taxon>
        <taxon>Pleosporomycetidae</taxon>
        <taxon>Pleosporales</taxon>
        <taxon>Pleosporineae</taxon>
        <taxon>Pleosporaceae</taxon>
        <taxon>Alternaria</taxon>
        <taxon>Alternaria sect. Alternaria</taxon>
    </lineage>
</organism>
<feature type="region of interest" description="Disordered" evidence="8">
    <location>
        <begin position="627"/>
        <end position="659"/>
    </location>
</feature>
<evidence type="ECO:0000259" key="9">
    <source>
        <dbReference type="PROSITE" id="PS50048"/>
    </source>
</evidence>
<protein>
    <submittedName>
        <fullName evidence="10">C6 transcription factor</fullName>
    </submittedName>
</protein>
<evidence type="ECO:0000256" key="5">
    <source>
        <dbReference type="ARBA" id="ARBA00023125"/>
    </source>
</evidence>
<dbReference type="GO" id="GO:0008270">
    <property type="term" value="F:zinc ion binding"/>
    <property type="evidence" value="ECO:0007669"/>
    <property type="project" value="InterPro"/>
</dbReference>
<proteinExistence type="predicted"/>
<keyword evidence="7" id="KW-0539">Nucleus</keyword>
<keyword evidence="6" id="KW-0804">Transcription</keyword>
<evidence type="ECO:0000256" key="6">
    <source>
        <dbReference type="ARBA" id="ARBA00023163"/>
    </source>
</evidence>
<dbReference type="Proteomes" id="UP000596902">
    <property type="component" value="Unassembled WGS sequence"/>
</dbReference>
<keyword evidence="2" id="KW-0479">Metal-binding</keyword>
<dbReference type="AlphaFoldDB" id="A0A8H7BAQ3"/>
<dbReference type="Gene3D" id="4.10.240.10">
    <property type="entry name" value="Zn(2)-C6 fungal-type DNA-binding domain"/>
    <property type="match status" value="1"/>
</dbReference>
<keyword evidence="5" id="KW-0238">DNA-binding</keyword>
<dbReference type="RefSeq" id="XP_038788362.1">
    <property type="nucleotide sequence ID" value="XM_038928655.1"/>
</dbReference>
<dbReference type="GO" id="GO:0000981">
    <property type="term" value="F:DNA-binding transcription factor activity, RNA polymerase II-specific"/>
    <property type="evidence" value="ECO:0007669"/>
    <property type="project" value="InterPro"/>
</dbReference>
<sequence>MARGATATSFNRDDQDSSQAQETKASKRRCVQSACVPCRKRKSKCDGSTPVCATCTAVYKTECYYDADSESRRTKAAPAITNNTGTKRDASLVAAPSSENASNAESIINSLRRLPEEHVQEFLHHIRRDPNLDLASLADQWRKNVLLTQSEPVDVQSLESDLSVLLGKPAVTSTGQSRHFGHSASLGLVPEDENFSGGRLRTNSVMPERQGSTWTNVTDDLAFVEKLLDLYFTWSHPFYILFSRECFYKDFRAGRDKYCCSLLVNAICAYACHLTDDPAGRTDPDNFRTAGDHFFAEARRLLFDDETPSLTTVQALCIMSMREPSTGRESNGFSYIGRCLRMCVELGLHLNYGANATLGLTPSEVEVRKVTFWGCFTVDTVWTIVTGRISQLPRAAITLDKPILEETSNLPEAFPAPLQVAAGGVVTTRMFLQEFASLSELVNDNNHMFFAPKERLTSSKLLDCYHKYQAWYRRLPPSLGIEGTKEPEPHILVLHMLYWTIIVHLFRPLLKVDLIHSDIRPRDICINAANKVSELVRIYRQFYDFRQAHLLIPHILLTVCVVHLLYSKDNSISRQNLIEGMQGLDDLHECHYFGARSFRIIYTLAKTWKLPFPEELNNSVLIPTSDPNKSKGQISPPADPLLVPPNTTTITGNRIGPGRLHPPIAQRRESLSMFAPQPRLQLATHPANPRPSSVVSSQHHLSPVVGHTPLQNNYNTGIPMSTYQYSQPISSAASMSTTMTSPATEPAESMFWNPIPGVPGPIVPRHNYQQISPMGLESVLHNPDMSDRLGRDGFKISEDWQSSHVDGFATGVYGNPHSQGGPGYAHRGSYAQQTNNVSYSQDTHEGHHHHTQEEYDPTWWQNTNGNQGPMS</sequence>
<dbReference type="PANTHER" id="PTHR31313:SF81">
    <property type="entry name" value="TY1 ENHANCER ACTIVATOR"/>
    <property type="match status" value="1"/>
</dbReference>
<accession>A0A8H7BAQ3</accession>
<reference evidence="10" key="2">
    <citation type="submission" date="2020-08" db="EMBL/GenBank/DDBJ databases">
        <title>Draft Genome Sequence of Cumin Blight Pathogen Alternaria burnsii.</title>
        <authorList>
            <person name="Feng Z."/>
        </authorList>
    </citation>
    <scope>NUCLEOTIDE SEQUENCE</scope>
    <source>
        <strain evidence="10">CBS107.38</strain>
    </source>
</reference>
<evidence type="ECO:0000256" key="2">
    <source>
        <dbReference type="ARBA" id="ARBA00022723"/>
    </source>
</evidence>
<dbReference type="GO" id="GO:0005634">
    <property type="term" value="C:nucleus"/>
    <property type="evidence" value="ECO:0007669"/>
    <property type="project" value="UniProtKB-SubCell"/>
</dbReference>
<name>A0A8H7BAQ3_9PLEO</name>
<feature type="region of interest" description="Disordered" evidence="8">
    <location>
        <begin position="1"/>
        <end position="23"/>
    </location>
</feature>
<dbReference type="CDD" id="cd00067">
    <property type="entry name" value="GAL4"/>
    <property type="match status" value="1"/>
</dbReference>
<gene>
    <name evidence="10" type="ORF">GT037_003608</name>
</gene>
<dbReference type="Pfam" id="PF00172">
    <property type="entry name" value="Zn_clus"/>
    <property type="match status" value="1"/>
</dbReference>
<comment type="subcellular location">
    <subcellularLocation>
        <location evidence="1">Nucleus</location>
    </subcellularLocation>
</comment>
<dbReference type="InterPro" id="IPR001138">
    <property type="entry name" value="Zn2Cys6_DnaBD"/>
</dbReference>
<evidence type="ECO:0000313" key="11">
    <source>
        <dbReference type="Proteomes" id="UP000596902"/>
    </source>
</evidence>